<feature type="region of interest" description="Disordered" evidence="1">
    <location>
        <begin position="63"/>
        <end position="91"/>
    </location>
</feature>
<keyword evidence="3" id="KW-1185">Reference proteome</keyword>
<evidence type="ECO:0000256" key="1">
    <source>
        <dbReference type="SAM" id="MobiDB-lite"/>
    </source>
</evidence>
<dbReference type="Proteomes" id="UP000520198">
    <property type="component" value="Unassembled WGS sequence"/>
</dbReference>
<reference evidence="2 3" key="1">
    <citation type="submission" date="2020-06" db="EMBL/GenBank/DDBJ databases">
        <authorList>
            <person name="Grouzdev D.S."/>
        </authorList>
    </citation>
    <scope>NUCLEOTIDE SEQUENCE [LARGE SCALE GENOMIC DNA]</scope>
    <source>
        <strain evidence="2 3">HO-A22</strain>
    </source>
</reference>
<name>A0A7Y6UQ18_9HYPH</name>
<dbReference type="AlphaFoldDB" id="A0A7Y6UQ18"/>
<evidence type="ECO:0000313" key="3">
    <source>
        <dbReference type="Proteomes" id="UP000520198"/>
    </source>
</evidence>
<sequence>MIDTFFGYASGISISALRWDMSMGYTAPVQAKPAGTSRLTPQFAANGTGHFLIDEAEFVDQRNIGEAGGGADRRAPASHPQDCVSSAVNPP</sequence>
<comment type="caution">
    <text evidence="2">The sequence shown here is derived from an EMBL/GenBank/DDBJ whole genome shotgun (WGS) entry which is preliminary data.</text>
</comment>
<accession>A0A7Y6UQ18</accession>
<protein>
    <submittedName>
        <fullName evidence="2">Uncharacterized protein</fullName>
    </submittedName>
</protein>
<proteinExistence type="predicted"/>
<dbReference type="RefSeq" id="WP_176355349.1">
    <property type="nucleotide sequence ID" value="NZ_JABWDU010000007.1"/>
</dbReference>
<evidence type="ECO:0000313" key="2">
    <source>
        <dbReference type="EMBL" id="NVD41985.1"/>
    </source>
</evidence>
<gene>
    <name evidence="2" type="ORF">HT585_24255</name>
</gene>
<organism evidence="2 3">
    <name type="scientific">Ensifer oleiphilus</name>
    <dbReference type="NCBI Taxonomy" id="2742698"/>
    <lineage>
        <taxon>Bacteria</taxon>
        <taxon>Pseudomonadati</taxon>
        <taxon>Pseudomonadota</taxon>
        <taxon>Alphaproteobacteria</taxon>
        <taxon>Hyphomicrobiales</taxon>
        <taxon>Rhizobiaceae</taxon>
        <taxon>Sinorhizobium/Ensifer group</taxon>
        <taxon>Ensifer</taxon>
    </lineage>
</organism>
<dbReference type="EMBL" id="JABWDU010000007">
    <property type="protein sequence ID" value="NVD41985.1"/>
    <property type="molecule type" value="Genomic_DNA"/>
</dbReference>